<feature type="compositionally biased region" description="Basic and acidic residues" evidence="8">
    <location>
        <begin position="247"/>
        <end position="266"/>
    </location>
</feature>
<comment type="similarity">
    <text evidence="2">Belongs to the AzlC family.</text>
</comment>
<dbReference type="EMBL" id="CP037940">
    <property type="protein sequence ID" value="QBO36425.1"/>
    <property type="molecule type" value="Genomic_DNA"/>
</dbReference>
<protein>
    <submittedName>
        <fullName evidence="10">Branched-chain amino acid ABC transporter permease</fullName>
    </submittedName>
</protein>
<keyword evidence="6 9" id="KW-1133">Transmembrane helix</keyword>
<dbReference type="GO" id="GO:1903785">
    <property type="term" value="P:L-valine transmembrane transport"/>
    <property type="evidence" value="ECO:0007669"/>
    <property type="project" value="TreeGrafter"/>
</dbReference>
<dbReference type="GO" id="GO:0005886">
    <property type="term" value="C:plasma membrane"/>
    <property type="evidence" value="ECO:0007669"/>
    <property type="project" value="UniProtKB-SubCell"/>
</dbReference>
<name>A0A4V1AIR5_9LACO</name>
<feature type="transmembrane region" description="Helical" evidence="9">
    <location>
        <begin position="59"/>
        <end position="81"/>
    </location>
</feature>
<dbReference type="PANTHER" id="PTHR34979:SF1">
    <property type="entry name" value="INNER MEMBRANE PROTEIN YGAZ"/>
    <property type="match status" value="1"/>
</dbReference>
<dbReference type="PANTHER" id="PTHR34979">
    <property type="entry name" value="INNER MEMBRANE PROTEIN YGAZ"/>
    <property type="match status" value="1"/>
</dbReference>
<evidence type="ECO:0000256" key="8">
    <source>
        <dbReference type="SAM" id="MobiDB-lite"/>
    </source>
</evidence>
<organism evidence="10 11">
    <name type="scientific">Periweissella cryptocerci</name>
    <dbReference type="NCBI Taxonomy" id="2506420"/>
    <lineage>
        <taxon>Bacteria</taxon>
        <taxon>Bacillati</taxon>
        <taxon>Bacillota</taxon>
        <taxon>Bacilli</taxon>
        <taxon>Lactobacillales</taxon>
        <taxon>Lactobacillaceae</taxon>
        <taxon>Periweissella</taxon>
    </lineage>
</organism>
<evidence type="ECO:0000256" key="7">
    <source>
        <dbReference type="ARBA" id="ARBA00023136"/>
    </source>
</evidence>
<dbReference type="Pfam" id="PF03591">
    <property type="entry name" value="AzlC"/>
    <property type="match status" value="1"/>
</dbReference>
<evidence type="ECO:0000256" key="5">
    <source>
        <dbReference type="ARBA" id="ARBA00022692"/>
    </source>
</evidence>
<dbReference type="Proteomes" id="UP000292886">
    <property type="component" value="Chromosome"/>
</dbReference>
<keyword evidence="3" id="KW-0813">Transport</keyword>
<proteinExistence type="inferred from homology"/>
<feature type="region of interest" description="Disordered" evidence="8">
    <location>
        <begin position="244"/>
        <end position="266"/>
    </location>
</feature>
<dbReference type="OrthoDB" id="3177005at2"/>
<keyword evidence="4" id="KW-1003">Cell membrane</keyword>
<feature type="transmembrane region" description="Helical" evidence="9">
    <location>
        <begin position="186"/>
        <end position="205"/>
    </location>
</feature>
<keyword evidence="5 9" id="KW-0812">Transmembrane</keyword>
<dbReference type="InterPro" id="IPR011606">
    <property type="entry name" value="Brnchd-chn_aa_trnsp_permease"/>
</dbReference>
<feature type="transmembrane region" description="Helical" evidence="9">
    <location>
        <begin position="21"/>
        <end position="53"/>
    </location>
</feature>
<evidence type="ECO:0000256" key="1">
    <source>
        <dbReference type="ARBA" id="ARBA00004651"/>
    </source>
</evidence>
<gene>
    <name evidence="10" type="ORF">EQG49_08070</name>
</gene>
<dbReference type="RefSeq" id="WP_133363502.1">
    <property type="nucleotide sequence ID" value="NZ_CP037940.1"/>
</dbReference>
<evidence type="ECO:0000256" key="4">
    <source>
        <dbReference type="ARBA" id="ARBA00022475"/>
    </source>
</evidence>
<evidence type="ECO:0000256" key="9">
    <source>
        <dbReference type="SAM" id="Phobius"/>
    </source>
</evidence>
<accession>A0A4V1AIR5</accession>
<keyword evidence="11" id="KW-1185">Reference proteome</keyword>
<sequence length="266" mass="29512">MKEQKNEPRWLTVMKVTMPLMLSYLPIGIAAGILLHSGGFAIWMIVLLSVLVFSGGAQFMIASMLMTATPVWTITIMLFFLELRYALLGTSLSKYLRDQPQHFILRFSASMNDENYAVNYLKFSTDKNWSADDALKVEYFSLAAWTLGNVVGGILGSAVTIDLPIVHFALTAMFLYMVTMQIKKRILFFPVIVSGVLSVWLVVAFQSTLGLILATVTAATAGYLAEMAIKKHNHQSAILSKVKGPKNTHEQLGRLQRAKEQKGSAE</sequence>
<dbReference type="KEGG" id="wei:EQG49_08070"/>
<feature type="transmembrane region" description="Helical" evidence="9">
    <location>
        <begin position="211"/>
        <end position="229"/>
    </location>
</feature>
<reference evidence="11" key="1">
    <citation type="submission" date="2019-03" db="EMBL/GenBank/DDBJ databases">
        <title>Weissella sp. 26KH-42 Genome sequencing.</title>
        <authorList>
            <person name="Heo J."/>
            <person name="Kim S.-J."/>
            <person name="Kim J.-S."/>
            <person name="Hong S.-B."/>
            <person name="Kwon S.-W."/>
        </authorList>
    </citation>
    <scope>NUCLEOTIDE SEQUENCE [LARGE SCALE GENOMIC DNA]</scope>
    <source>
        <strain evidence="11">26KH-42</strain>
    </source>
</reference>
<evidence type="ECO:0000313" key="11">
    <source>
        <dbReference type="Proteomes" id="UP000292886"/>
    </source>
</evidence>
<evidence type="ECO:0000256" key="2">
    <source>
        <dbReference type="ARBA" id="ARBA00010735"/>
    </source>
</evidence>
<comment type="subcellular location">
    <subcellularLocation>
        <location evidence="1">Cell membrane</location>
        <topology evidence="1">Multi-pass membrane protein</topology>
    </subcellularLocation>
</comment>
<evidence type="ECO:0000256" key="6">
    <source>
        <dbReference type="ARBA" id="ARBA00022989"/>
    </source>
</evidence>
<keyword evidence="7 9" id="KW-0472">Membrane</keyword>
<evidence type="ECO:0000313" key="10">
    <source>
        <dbReference type="EMBL" id="QBO36425.1"/>
    </source>
</evidence>
<dbReference type="AlphaFoldDB" id="A0A4V1AIR5"/>
<feature type="transmembrane region" description="Helical" evidence="9">
    <location>
        <begin position="161"/>
        <end position="179"/>
    </location>
</feature>
<evidence type="ECO:0000256" key="3">
    <source>
        <dbReference type="ARBA" id="ARBA00022448"/>
    </source>
</evidence>